<dbReference type="Gene3D" id="3.40.50.300">
    <property type="entry name" value="P-loop containing nucleotide triphosphate hydrolases"/>
    <property type="match status" value="1"/>
</dbReference>
<dbReference type="EMBL" id="FNXT01000453">
    <property type="protein sequence ID" value="SZX64740.1"/>
    <property type="molecule type" value="Genomic_DNA"/>
</dbReference>
<dbReference type="PANTHER" id="PTHR45782:SF4">
    <property type="entry name" value="MITOCHONDRIAL RIBOSOME-ASSOCIATED GTPASE 1"/>
    <property type="match status" value="1"/>
</dbReference>
<dbReference type="InterPro" id="IPR030378">
    <property type="entry name" value="G_CP_dom"/>
</dbReference>
<reference evidence="5 6" key="1">
    <citation type="submission" date="2016-10" db="EMBL/GenBank/DDBJ databases">
        <authorList>
            <person name="Cai Z."/>
        </authorList>
    </citation>
    <scope>NUCLEOTIDE SEQUENCE [LARGE SCALE GENOMIC DNA]</scope>
</reference>
<evidence type="ECO:0000256" key="3">
    <source>
        <dbReference type="SAM" id="MobiDB-lite"/>
    </source>
</evidence>
<keyword evidence="6" id="KW-1185">Reference proteome</keyword>
<feature type="domain" description="CP-type G" evidence="4">
    <location>
        <begin position="15"/>
        <end position="188"/>
    </location>
</feature>
<dbReference type="SUPFAM" id="SSF52540">
    <property type="entry name" value="P-loop containing nucleoside triphosphate hydrolases"/>
    <property type="match status" value="1"/>
</dbReference>
<dbReference type="GO" id="GO:0005525">
    <property type="term" value="F:GTP binding"/>
    <property type="evidence" value="ECO:0007669"/>
    <property type="project" value="UniProtKB-KW"/>
</dbReference>
<dbReference type="PANTHER" id="PTHR45782">
    <property type="entry name" value="MITOCHONDRIAL RIBOSOME-ASSOCIATED GTPASE 1"/>
    <property type="match status" value="1"/>
</dbReference>
<gene>
    <name evidence="5" type="ORF">BQ4739_LOCUS5231</name>
</gene>
<accession>A0A383VII8</accession>
<organism evidence="5 6">
    <name type="scientific">Tetradesmus obliquus</name>
    <name type="common">Green alga</name>
    <name type="synonym">Acutodesmus obliquus</name>
    <dbReference type="NCBI Taxonomy" id="3088"/>
    <lineage>
        <taxon>Eukaryota</taxon>
        <taxon>Viridiplantae</taxon>
        <taxon>Chlorophyta</taxon>
        <taxon>core chlorophytes</taxon>
        <taxon>Chlorophyceae</taxon>
        <taxon>CS clade</taxon>
        <taxon>Sphaeropleales</taxon>
        <taxon>Scenedesmaceae</taxon>
        <taxon>Tetradesmus</taxon>
    </lineage>
</organism>
<evidence type="ECO:0000313" key="5">
    <source>
        <dbReference type="EMBL" id="SZX64740.1"/>
    </source>
</evidence>
<evidence type="ECO:0000313" key="6">
    <source>
        <dbReference type="Proteomes" id="UP000256970"/>
    </source>
</evidence>
<dbReference type="PROSITE" id="PS51721">
    <property type="entry name" value="G_CP"/>
    <property type="match status" value="1"/>
</dbReference>
<dbReference type="InterPro" id="IPR006073">
    <property type="entry name" value="GTP-bd"/>
</dbReference>
<evidence type="ECO:0000256" key="2">
    <source>
        <dbReference type="ARBA" id="ARBA00023134"/>
    </source>
</evidence>
<keyword evidence="2" id="KW-0342">GTP-binding</keyword>
<protein>
    <recommendedName>
        <fullName evidence="4">CP-type G domain-containing protein</fullName>
    </recommendedName>
</protein>
<dbReference type="Proteomes" id="UP000256970">
    <property type="component" value="Unassembled WGS sequence"/>
</dbReference>
<sequence>MGKITWFPGHMAKAFNALNRVIKGVDMVLEVRDARIPLSSSNPNLEGLLKGKRHIVVLNKVDLISNSSRQAALKRLQQQGLQALPASSSDPRSVKQLLRTAVGWIQRERAQSELSVMLLVGLPNSGKSSLINGLKMAARATGVLDAQQAYQKRAAVGPTPGLTRQVSGFQVAAQPPIYVLDTPGVMMPAIPSDEVGFRLALAGAIKDSVVGEEAIVRFLLSQISSNPRLAAALQAAQQPGYKPPGSNSSSSRSGYNVAARKRQEAKAKELRSALAAAASVGSASLSYGYSAGGLAHASAALGLQESLQHSLQESAQWHPGDDDAYDASDAQLDELLQQLGVAGQLNPSAQTGACIRLLQAFRAGELGQYILDDVE</sequence>
<dbReference type="GO" id="GO:0003924">
    <property type="term" value="F:GTPase activity"/>
    <property type="evidence" value="ECO:0007669"/>
    <property type="project" value="TreeGrafter"/>
</dbReference>
<evidence type="ECO:0000259" key="4">
    <source>
        <dbReference type="PROSITE" id="PS51721"/>
    </source>
</evidence>
<dbReference type="AlphaFoldDB" id="A0A383VII8"/>
<dbReference type="STRING" id="3088.A0A383VII8"/>
<keyword evidence="1" id="KW-0547">Nucleotide-binding</keyword>
<name>A0A383VII8_TETOB</name>
<proteinExistence type="predicted"/>
<dbReference type="InterPro" id="IPR027417">
    <property type="entry name" value="P-loop_NTPase"/>
</dbReference>
<dbReference type="GO" id="GO:0032543">
    <property type="term" value="P:mitochondrial translation"/>
    <property type="evidence" value="ECO:0007669"/>
    <property type="project" value="TreeGrafter"/>
</dbReference>
<feature type="region of interest" description="Disordered" evidence="3">
    <location>
        <begin position="234"/>
        <end position="261"/>
    </location>
</feature>
<dbReference type="CDD" id="cd01856">
    <property type="entry name" value="YlqF"/>
    <property type="match status" value="1"/>
</dbReference>
<dbReference type="Pfam" id="PF01926">
    <property type="entry name" value="MMR_HSR1"/>
    <property type="match status" value="1"/>
</dbReference>
<evidence type="ECO:0000256" key="1">
    <source>
        <dbReference type="ARBA" id="ARBA00022741"/>
    </source>
</evidence>
<dbReference type="GO" id="GO:0005739">
    <property type="term" value="C:mitochondrion"/>
    <property type="evidence" value="ECO:0007669"/>
    <property type="project" value="TreeGrafter"/>
</dbReference>